<feature type="region of interest" description="Disordered" evidence="1">
    <location>
        <begin position="967"/>
        <end position="1063"/>
    </location>
</feature>
<reference evidence="2 3" key="1">
    <citation type="submission" date="2016-06" db="EMBL/GenBank/DDBJ databases">
        <authorList>
            <consortium name="Pathogen Informatics"/>
        </authorList>
    </citation>
    <scope>NUCLEOTIDE SEQUENCE [LARGE SCALE GENOMIC DNA]</scope>
</reference>
<feature type="region of interest" description="Disordered" evidence="1">
    <location>
        <begin position="242"/>
        <end position="270"/>
    </location>
</feature>
<feature type="compositionally biased region" description="Basic and acidic residues" evidence="1">
    <location>
        <begin position="764"/>
        <end position="776"/>
    </location>
</feature>
<feature type="region of interest" description="Disordered" evidence="1">
    <location>
        <begin position="1466"/>
        <end position="1513"/>
    </location>
</feature>
<dbReference type="GeneID" id="39869042"/>
<feature type="compositionally biased region" description="Low complexity" evidence="1">
    <location>
        <begin position="242"/>
        <end position="252"/>
    </location>
</feature>
<gene>
    <name evidence="2" type="primary">PmUG01_09051400</name>
    <name evidence="2" type="ORF">PMUG01_09051400</name>
</gene>
<dbReference type="RefSeq" id="XP_028861834.1">
    <property type="nucleotide sequence ID" value="XM_029005223.1"/>
</dbReference>
<dbReference type="EMBL" id="LT594630">
    <property type="protein sequence ID" value="SCN12938.1"/>
    <property type="molecule type" value="Genomic_DNA"/>
</dbReference>
<feature type="region of interest" description="Disordered" evidence="1">
    <location>
        <begin position="849"/>
        <end position="891"/>
    </location>
</feature>
<feature type="compositionally biased region" description="Basic residues" evidence="1">
    <location>
        <begin position="120"/>
        <end position="131"/>
    </location>
</feature>
<feature type="compositionally biased region" description="Polar residues" evidence="1">
    <location>
        <begin position="1479"/>
        <end position="1513"/>
    </location>
</feature>
<evidence type="ECO:0000313" key="2">
    <source>
        <dbReference type="EMBL" id="SCN12938.1"/>
    </source>
</evidence>
<dbReference type="VEuPathDB" id="PlasmoDB:PmUG01_09051400"/>
<feature type="compositionally biased region" description="Basic and acidic residues" evidence="1">
    <location>
        <begin position="101"/>
        <end position="112"/>
    </location>
</feature>
<evidence type="ECO:0008006" key="4">
    <source>
        <dbReference type="Google" id="ProtNLM"/>
    </source>
</evidence>
<dbReference type="KEGG" id="pmal:PMUG01_09051400"/>
<keyword evidence="3" id="KW-1185">Reference proteome</keyword>
<evidence type="ECO:0000256" key="1">
    <source>
        <dbReference type="SAM" id="MobiDB-lite"/>
    </source>
</evidence>
<feature type="region of interest" description="Disordered" evidence="1">
    <location>
        <begin position="764"/>
        <end position="788"/>
    </location>
</feature>
<dbReference type="Proteomes" id="UP000219813">
    <property type="component" value="Chromosome 9"/>
</dbReference>
<name>A0A1D3PCQ1_PLAMA</name>
<protein>
    <recommendedName>
        <fullName evidence="4">C2 domain-containing protein</fullName>
    </recommendedName>
</protein>
<accession>A0A1D3PCQ1</accession>
<feature type="compositionally biased region" description="Acidic residues" evidence="1">
    <location>
        <begin position="851"/>
        <end position="876"/>
    </location>
</feature>
<proteinExistence type="predicted"/>
<feature type="compositionally biased region" description="Basic and acidic residues" evidence="1">
    <location>
        <begin position="880"/>
        <end position="891"/>
    </location>
</feature>
<evidence type="ECO:0000313" key="3">
    <source>
        <dbReference type="Proteomes" id="UP000219813"/>
    </source>
</evidence>
<feature type="compositionally biased region" description="Acidic residues" evidence="1">
    <location>
        <begin position="978"/>
        <end position="1014"/>
    </location>
</feature>
<dbReference type="OrthoDB" id="340611at2759"/>
<feature type="compositionally biased region" description="Low complexity" evidence="1">
    <location>
        <begin position="1466"/>
        <end position="1475"/>
    </location>
</feature>
<feature type="compositionally biased region" description="Basic and acidic residues" evidence="1">
    <location>
        <begin position="967"/>
        <end position="977"/>
    </location>
</feature>
<dbReference type="OMA" id="IFLHYYF"/>
<organism evidence="2 3">
    <name type="scientific">Plasmodium malariae</name>
    <dbReference type="NCBI Taxonomy" id="5858"/>
    <lineage>
        <taxon>Eukaryota</taxon>
        <taxon>Sar</taxon>
        <taxon>Alveolata</taxon>
        <taxon>Apicomplexa</taxon>
        <taxon>Aconoidasida</taxon>
        <taxon>Haemosporida</taxon>
        <taxon>Plasmodiidae</taxon>
        <taxon>Plasmodium</taxon>
        <taxon>Plasmodium (Plasmodium)</taxon>
    </lineage>
</organism>
<feature type="region of interest" description="Disordered" evidence="1">
    <location>
        <begin position="100"/>
        <end position="144"/>
    </location>
</feature>
<feature type="compositionally biased region" description="Basic and acidic residues" evidence="1">
    <location>
        <begin position="1015"/>
        <end position="1041"/>
    </location>
</feature>
<sequence>MSTWINKKLISFSEKVIENVIDSFANKNAPIENIQNIQGTQLGKIISKVISSKYFFKNDDICYNAKDLDFNWNLKKRTKRRKQIRSRVITKSIEDELFDENQNRRRGGDQRKRSVQNGRKGQKKSIRKRIPRQSSDSQSKARDLSIDKHGEDVYNYVYKDEKDTNQLKIDESYITSALSLNARNVASETDENKKGSMIKKDVLFNSSVCSVLSEVKNKASSFNSNEAAGYVSVSFCTSNYSSDTSTSVSANSFKESSSIDTNEKSSSNVLSSSCCSFKTEKASPQMGRNEKEAVNGGGLGSELGSGLCSGLHNDLQNNSFNSNILSTDKDACVMQKESSLCKINVFVKEAKLLFFNKNVSISDISIYVTTIIEDKKYVGKLRKLSSKTLPMNNLTFNECVNHNLKDIFSDIVINIKYKNRKKEKEDMILGRVIIPLFLLLNTYKCKMKRIKNKIKYCTKCFLWLHIFPSNNKLFNYKFFKPVEGFEEYGMLNPLYTLGFLSVQVKIIFKRNPLLLTFFSNIRKPLFYYKMPIQFEPLYCQYYTENFFVYVTQLPIWLYKFFYIFNSKRIEIVPLNYYDYVFIFFFWLFFFRLIVICPFFHIFVHLFFCIIFISLSYKYGMIRYSRNVTYNFRPVQMRRNEMTYKHTKCKANTSLYTPSNDTKNVHFFDKNRRISLTANDIDSNYCKSPCIMSDDDNTDKALSPGDGVHVTNKKLSGECTSAKRGEEGTHSKTILSVYDTYKSFIAKGDLKNVFKGIVIDSKDRSNGVKDKKKKNEGGGEAAFRGKNGCDANSLNSTNSLVNELNTNSSLNSNLGRTLNSTLNSMNKTSNSSGKVVFFRIEENCFVKKDDTVNDDNANDDNANDDNANDDNSNDDNANDGSVKKTDDILKEEKKDAGVEANISVRKTNEGKLDMLNVSEEINNKINNMTKFAKKLQHMMFDSKDKNKLDYFDKGKSLNKFMSMFNGKNEKSEKIHSDGTENEEGEEEEERGEEEEEEKEEEEKETDEDAYEDEDEYIHVGEEKEYLLSDRRGGKSKSQKKDDPDDLPSSAQKKVQRLGHNKGRDKYNREIDKEKKYIQHGSKMNKTVYTNDIRLNSSCTISDEKSVDYHMRINNDVIPNSLIVNNKKISISSSKMESTNMTYKNFVTLSSDNNNRGGDSHYCYSNNILESKFTKKNFILDTFKNNMSLSNETKNTNDIKKKYSFMPIVKSPFHNFYLCMSTIDNRSISIFSNNIDVPNVHLLLNRCLNMITLTQNFTGIFTIIYEKINYAFNWDFSFYTIVNILILFFLCYSISLILYILSFIPFLFYRFLFFLFLSLVIIRSYELTEAGHRASLYYKKKKKKCNSKKGMKCLGLQVYNKIFIRIIKNILKNEEEKSIKYLFWKFIFKIYKYVSKNASKHAYTVLLYISFVLFFLKNWFRRLLILKDIEHMKIARLQAFKNLYFFIHNRLTRKEAMYAGASSNNNNAAGGNSNSAARSNPDVSNSNIATSSNDNNAATCDSSNNTMKVSEHNNGCNSSNRINEIFSLNRKSSGEKKCTSTDEKNKKKFLNPQVYDTFRSVEECIYSSSDREEAPSVINDNKVVNMDEDDDDDVDSVSQLTDNGTMNVNVDIFLHYYFKKRKYDLFNNFININRNHMYMYKDINLLNHNEEQKLNSINYEEYFNGLNNYSSSYDNNKKRRS</sequence>